<name>A0A2P2IVI0_RHIMU</name>
<sequence>MDHKYQYVLLEECYITVRDWGLGMEIFIS</sequence>
<dbReference type="EMBL" id="GGEC01004757">
    <property type="protein sequence ID" value="MBW85240.1"/>
    <property type="molecule type" value="Transcribed_RNA"/>
</dbReference>
<accession>A0A2P2IVI0</accession>
<proteinExistence type="predicted"/>
<dbReference type="AlphaFoldDB" id="A0A2P2IVI0"/>
<protein>
    <submittedName>
        <fullName evidence="1">Uncharacterized protein</fullName>
    </submittedName>
</protein>
<reference evidence="1" key="1">
    <citation type="submission" date="2018-02" db="EMBL/GenBank/DDBJ databases">
        <title>Rhizophora mucronata_Transcriptome.</title>
        <authorList>
            <person name="Meera S.P."/>
            <person name="Sreeshan A."/>
            <person name="Augustine A."/>
        </authorList>
    </citation>
    <scope>NUCLEOTIDE SEQUENCE</scope>
    <source>
        <tissue evidence="1">Leaf</tissue>
    </source>
</reference>
<organism evidence="1">
    <name type="scientific">Rhizophora mucronata</name>
    <name type="common">Asiatic mangrove</name>
    <dbReference type="NCBI Taxonomy" id="61149"/>
    <lineage>
        <taxon>Eukaryota</taxon>
        <taxon>Viridiplantae</taxon>
        <taxon>Streptophyta</taxon>
        <taxon>Embryophyta</taxon>
        <taxon>Tracheophyta</taxon>
        <taxon>Spermatophyta</taxon>
        <taxon>Magnoliopsida</taxon>
        <taxon>eudicotyledons</taxon>
        <taxon>Gunneridae</taxon>
        <taxon>Pentapetalae</taxon>
        <taxon>rosids</taxon>
        <taxon>fabids</taxon>
        <taxon>Malpighiales</taxon>
        <taxon>Rhizophoraceae</taxon>
        <taxon>Rhizophora</taxon>
    </lineage>
</organism>
<evidence type="ECO:0000313" key="1">
    <source>
        <dbReference type="EMBL" id="MBW85240.1"/>
    </source>
</evidence>